<dbReference type="AlphaFoldDB" id="A0AAV1CUP7"/>
<dbReference type="SUPFAM" id="SSF51445">
    <property type="entry name" value="(Trans)glycosidases"/>
    <property type="match status" value="1"/>
</dbReference>
<evidence type="ECO:0000256" key="4">
    <source>
        <dbReference type="ARBA" id="ARBA00023180"/>
    </source>
</evidence>
<feature type="chain" id="PRO_5043438097" evidence="7">
    <location>
        <begin position="24"/>
        <end position="379"/>
    </location>
</feature>
<dbReference type="InterPro" id="IPR017853">
    <property type="entry name" value="GH"/>
</dbReference>
<dbReference type="InterPro" id="IPR029070">
    <property type="entry name" value="Chitinase_insertion_sf"/>
</dbReference>
<dbReference type="InterPro" id="IPR050314">
    <property type="entry name" value="Glycosyl_Hydrlase_18"/>
</dbReference>
<dbReference type="InterPro" id="IPR001579">
    <property type="entry name" value="Glyco_hydro_18_chit_AS"/>
</dbReference>
<dbReference type="InterPro" id="IPR001223">
    <property type="entry name" value="Glyco_hydro18_cat"/>
</dbReference>
<reference evidence="9" key="1">
    <citation type="submission" date="2023-03" db="EMBL/GenBank/DDBJ databases">
        <authorList>
            <person name="Julca I."/>
        </authorList>
    </citation>
    <scope>NUCLEOTIDE SEQUENCE</scope>
</reference>
<evidence type="ECO:0000313" key="10">
    <source>
        <dbReference type="Proteomes" id="UP001161247"/>
    </source>
</evidence>
<dbReference type="PANTHER" id="PTHR11177">
    <property type="entry name" value="CHITINASE"/>
    <property type="match status" value="1"/>
</dbReference>
<sequence length="379" mass="41956">METHKVVIISCLLLLCISNGVSAADCPSKTMKGAYYPSWRSSVFPPSSIDSSFFTHIYYAFLSPNPTTFAFEIDNSTAPILSSFNSVLHAKKPQLKTLFSVGGGAGGSTLYANMASTPESRRSFILSSIQVARTYGFDGIDLDWEFPQNPKEMNDLGTLFDEWRAEIVKESRQTRRPQLLLSAAVYFSATFFLSDTVRTYPVASINKNLDWVNAMCYDYHGSWEPKITGAQSALFDPKSNISTSYGLRSWIKAGIWRNKLVMGLPLYGRTWTLADPNVSGVGAPAVGLGPAGSTGDAGILLFYEVEEFNRKNNAKIGFDLATMSTYSVAGTSWIGYDDARSTTARIDFAQGLGIRGYFFWAMSYDDQKWTISKTASRRW</sequence>
<feature type="signal peptide" evidence="7">
    <location>
        <begin position="1"/>
        <end position="23"/>
    </location>
</feature>
<dbReference type="GO" id="GO:0004568">
    <property type="term" value="F:chitinase activity"/>
    <property type="evidence" value="ECO:0007669"/>
    <property type="project" value="TreeGrafter"/>
</dbReference>
<keyword evidence="2 7" id="KW-0732">Signal</keyword>
<dbReference type="PROSITE" id="PS01095">
    <property type="entry name" value="GH18_1"/>
    <property type="match status" value="1"/>
</dbReference>
<proteinExistence type="inferred from homology"/>
<dbReference type="FunFam" id="3.10.50.10:FF:000003">
    <property type="entry name" value="Class V chitinase CHIT5b"/>
    <property type="match status" value="1"/>
</dbReference>
<organism evidence="9 10">
    <name type="scientific">Oldenlandia corymbosa var. corymbosa</name>
    <dbReference type="NCBI Taxonomy" id="529605"/>
    <lineage>
        <taxon>Eukaryota</taxon>
        <taxon>Viridiplantae</taxon>
        <taxon>Streptophyta</taxon>
        <taxon>Embryophyta</taxon>
        <taxon>Tracheophyta</taxon>
        <taxon>Spermatophyta</taxon>
        <taxon>Magnoliopsida</taxon>
        <taxon>eudicotyledons</taxon>
        <taxon>Gunneridae</taxon>
        <taxon>Pentapetalae</taxon>
        <taxon>asterids</taxon>
        <taxon>lamiids</taxon>
        <taxon>Gentianales</taxon>
        <taxon>Rubiaceae</taxon>
        <taxon>Rubioideae</taxon>
        <taxon>Spermacoceae</taxon>
        <taxon>Hedyotis-Oldenlandia complex</taxon>
        <taxon>Oldenlandia</taxon>
    </lineage>
</organism>
<feature type="domain" description="Chitinase II/V-like catalytic" evidence="8">
    <location>
        <begin position="30"/>
        <end position="365"/>
    </location>
</feature>
<evidence type="ECO:0000256" key="5">
    <source>
        <dbReference type="ARBA" id="ARBA00023295"/>
    </source>
</evidence>
<dbReference type="GO" id="GO:0008061">
    <property type="term" value="F:chitin binding"/>
    <property type="evidence" value="ECO:0007669"/>
    <property type="project" value="InterPro"/>
</dbReference>
<dbReference type="Gene3D" id="3.20.20.80">
    <property type="entry name" value="Glycosidases"/>
    <property type="match status" value="1"/>
</dbReference>
<accession>A0AAV1CUP7</accession>
<evidence type="ECO:0000256" key="3">
    <source>
        <dbReference type="ARBA" id="ARBA00022801"/>
    </source>
</evidence>
<keyword evidence="5 6" id="KW-0326">Glycosidase</keyword>
<evidence type="ECO:0000313" key="9">
    <source>
        <dbReference type="EMBL" id="CAI9098933.1"/>
    </source>
</evidence>
<evidence type="ECO:0000256" key="7">
    <source>
        <dbReference type="SAM" id="SignalP"/>
    </source>
</evidence>
<name>A0AAV1CUP7_OLDCO</name>
<dbReference type="Gene3D" id="3.10.50.10">
    <property type="match status" value="1"/>
</dbReference>
<evidence type="ECO:0000259" key="8">
    <source>
        <dbReference type="SMART" id="SM00636"/>
    </source>
</evidence>
<dbReference type="InterPro" id="IPR011583">
    <property type="entry name" value="Chitinase_II/V-like_cat"/>
</dbReference>
<dbReference type="GO" id="GO:0005576">
    <property type="term" value="C:extracellular region"/>
    <property type="evidence" value="ECO:0007669"/>
    <property type="project" value="TreeGrafter"/>
</dbReference>
<keyword evidence="10" id="KW-1185">Reference proteome</keyword>
<comment type="similarity">
    <text evidence="1">Belongs to the glycosyl hydrolase 18 family. Chitinase class V subfamily.</text>
</comment>
<dbReference type="Proteomes" id="UP001161247">
    <property type="component" value="Chromosome 3"/>
</dbReference>
<gene>
    <name evidence="9" type="ORF">OLC1_LOCUS9040</name>
</gene>
<dbReference type="GO" id="GO:0006032">
    <property type="term" value="P:chitin catabolic process"/>
    <property type="evidence" value="ECO:0007669"/>
    <property type="project" value="TreeGrafter"/>
</dbReference>
<dbReference type="SUPFAM" id="SSF54556">
    <property type="entry name" value="Chitinase insertion domain"/>
    <property type="match status" value="1"/>
</dbReference>
<dbReference type="CDD" id="cd02879">
    <property type="entry name" value="GH18_plant_chitinase_class_V"/>
    <property type="match status" value="1"/>
</dbReference>
<evidence type="ECO:0000256" key="6">
    <source>
        <dbReference type="RuleBase" id="RU000489"/>
    </source>
</evidence>
<evidence type="ECO:0000256" key="1">
    <source>
        <dbReference type="ARBA" id="ARBA00008682"/>
    </source>
</evidence>
<keyword evidence="3 6" id="KW-0378">Hydrolase</keyword>
<keyword evidence="4" id="KW-0325">Glycoprotein</keyword>
<dbReference type="GO" id="GO:0005975">
    <property type="term" value="P:carbohydrate metabolic process"/>
    <property type="evidence" value="ECO:0007669"/>
    <property type="project" value="InterPro"/>
</dbReference>
<dbReference type="Pfam" id="PF00704">
    <property type="entry name" value="Glyco_hydro_18"/>
    <property type="match status" value="1"/>
</dbReference>
<evidence type="ECO:0000256" key="2">
    <source>
        <dbReference type="ARBA" id="ARBA00022729"/>
    </source>
</evidence>
<dbReference type="PANTHER" id="PTHR11177:SF396">
    <property type="entry name" value="NOD FACTOR HYDROLASE PROTEIN 1"/>
    <property type="match status" value="1"/>
</dbReference>
<protein>
    <submittedName>
        <fullName evidence="9">OLC1v1035672C1</fullName>
    </submittedName>
</protein>
<dbReference type="SMART" id="SM00636">
    <property type="entry name" value="Glyco_18"/>
    <property type="match status" value="1"/>
</dbReference>
<dbReference type="EMBL" id="OX459120">
    <property type="protein sequence ID" value="CAI9098933.1"/>
    <property type="molecule type" value="Genomic_DNA"/>
</dbReference>